<evidence type="ECO:0000313" key="2">
    <source>
        <dbReference type="EMBL" id="MDN5203225.1"/>
    </source>
</evidence>
<dbReference type="InterPro" id="IPR051695">
    <property type="entry name" value="Phosphoglycerate_Mutase"/>
</dbReference>
<dbReference type="PANTHER" id="PTHR46517:SF1">
    <property type="entry name" value="FRUCTOSE-2,6-BISPHOSPHATASE TIGAR"/>
    <property type="match status" value="1"/>
</dbReference>
<name>A0ABT8KR73_9BACT</name>
<dbReference type="CDD" id="cd07067">
    <property type="entry name" value="HP_PGM_like"/>
    <property type="match status" value="1"/>
</dbReference>
<dbReference type="GO" id="GO:0016787">
    <property type="term" value="F:hydrolase activity"/>
    <property type="evidence" value="ECO:0007669"/>
    <property type="project" value="UniProtKB-KW"/>
</dbReference>
<dbReference type="Gene3D" id="3.40.50.1240">
    <property type="entry name" value="Phosphoglycerate mutase-like"/>
    <property type="match status" value="1"/>
</dbReference>
<evidence type="ECO:0000256" key="1">
    <source>
        <dbReference type="ARBA" id="ARBA00022801"/>
    </source>
</evidence>
<dbReference type="Proteomes" id="UP001172082">
    <property type="component" value="Unassembled WGS sequence"/>
</dbReference>
<evidence type="ECO:0000313" key="3">
    <source>
        <dbReference type="Proteomes" id="UP001172082"/>
    </source>
</evidence>
<proteinExistence type="predicted"/>
<dbReference type="InterPro" id="IPR029033">
    <property type="entry name" value="His_PPase_superfam"/>
</dbReference>
<protein>
    <submittedName>
        <fullName evidence="2">Histidine phosphatase family protein</fullName>
        <ecNumber evidence="2">3.1.3.-</ecNumber>
    </submittedName>
</protein>
<dbReference type="SMART" id="SM00855">
    <property type="entry name" value="PGAM"/>
    <property type="match status" value="1"/>
</dbReference>
<dbReference type="RefSeq" id="WP_346753248.1">
    <property type="nucleotide sequence ID" value="NZ_JAUJEA010000006.1"/>
</dbReference>
<dbReference type="EMBL" id="JAUJEA010000006">
    <property type="protein sequence ID" value="MDN5203225.1"/>
    <property type="molecule type" value="Genomic_DNA"/>
</dbReference>
<dbReference type="SUPFAM" id="SSF53254">
    <property type="entry name" value="Phosphoglycerate mutase-like"/>
    <property type="match status" value="1"/>
</dbReference>
<dbReference type="Pfam" id="PF00300">
    <property type="entry name" value="His_Phos_1"/>
    <property type="match status" value="1"/>
</dbReference>
<gene>
    <name evidence="2" type="ORF">QQ008_17680</name>
</gene>
<dbReference type="EC" id="3.1.3.-" evidence="2"/>
<keyword evidence="1 2" id="KW-0378">Hydrolase</keyword>
<dbReference type="InterPro" id="IPR013078">
    <property type="entry name" value="His_Pase_superF_clade-1"/>
</dbReference>
<dbReference type="PANTHER" id="PTHR46517">
    <property type="entry name" value="FRUCTOSE-2,6-BISPHOSPHATASE TIGAR"/>
    <property type="match status" value="1"/>
</dbReference>
<organism evidence="2 3">
    <name type="scientific">Splendidivirga corallicola</name>
    <dbReference type="NCBI Taxonomy" id="3051826"/>
    <lineage>
        <taxon>Bacteria</taxon>
        <taxon>Pseudomonadati</taxon>
        <taxon>Bacteroidota</taxon>
        <taxon>Cytophagia</taxon>
        <taxon>Cytophagales</taxon>
        <taxon>Splendidivirgaceae</taxon>
        <taxon>Splendidivirga</taxon>
    </lineage>
</organism>
<dbReference type="InterPro" id="IPR001345">
    <property type="entry name" value="PG/BPGM_mutase_AS"/>
</dbReference>
<reference evidence="2" key="1">
    <citation type="submission" date="2023-06" db="EMBL/GenBank/DDBJ databases">
        <title>Genomic of Parafulvivirga corallium.</title>
        <authorList>
            <person name="Wang G."/>
        </authorList>
    </citation>
    <scope>NUCLEOTIDE SEQUENCE</scope>
    <source>
        <strain evidence="2">BMA10</strain>
    </source>
</reference>
<accession>A0ABT8KR73</accession>
<comment type="caution">
    <text evidence="2">The sequence shown here is derived from an EMBL/GenBank/DDBJ whole genome shotgun (WGS) entry which is preliminary data.</text>
</comment>
<keyword evidence="3" id="KW-1185">Reference proteome</keyword>
<dbReference type="PROSITE" id="PS00175">
    <property type="entry name" value="PG_MUTASE"/>
    <property type="match status" value="1"/>
</dbReference>
<sequence length="214" mass="24463">MRSKKIYLIRHGQTDFNKNGMVQGSGVDAPLNETGRKQAESFYQSYRNMAFDKVYISALQRTFQSVHKFIKEENLPYEILPDLNEISWGEKEGQSFSGHDHNHYLSVTESWRSGQVDLAIGGGESPVEVKDRVSSAFDYILSKPDEEKILVCMHGRAIRILLCHLLNFHLRHMDIFPHANLCLYELTYTGSLLSLDNFNDIQHLNGHAGSNHHT</sequence>